<keyword evidence="3" id="KW-1003">Cell membrane</keyword>
<feature type="transmembrane region" description="Helical" evidence="7">
    <location>
        <begin position="373"/>
        <end position="393"/>
    </location>
</feature>
<dbReference type="InterPro" id="IPR010290">
    <property type="entry name" value="TM_effector"/>
</dbReference>
<dbReference type="InterPro" id="IPR036259">
    <property type="entry name" value="MFS_trans_sf"/>
</dbReference>
<keyword evidence="9" id="KW-1185">Reference proteome</keyword>
<proteinExistence type="predicted"/>
<dbReference type="PANTHER" id="PTHR23513">
    <property type="entry name" value="INTEGRAL MEMBRANE EFFLUX PROTEIN-RELATED"/>
    <property type="match status" value="1"/>
</dbReference>
<dbReference type="EMBL" id="PYGA01000014">
    <property type="protein sequence ID" value="PSK95638.1"/>
    <property type="molecule type" value="Genomic_DNA"/>
</dbReference>
<feature type="transmembrane region" description="Helical" evidence="7">
    <location>
        <begin position="219"/>
        <end position="244"/>
    </location>
</feature>
<dbReference type="SUPFAM" id="SSF103473">
    <property type="entry name" value="MFS general substrate transporter"/>
    <property type="match status" value="1"/>
</dbReference>
<evidence type="ECO:0000256" key="7">
    <source>
        <dbReference type="SAM" id="Phobius"/>
    </source>
</evidence>
<feature type="transmembrane region" description="Helical" evidence="7">
    <location>
        <begin position="44"/>
        <end position="65"/>
    </location>
</feature>
<dbReference type="CDD" id="cd06173">
    <property type="entry name" value="MFS_MefA_like"/>
    <property type="match status" value="1"/>
</dbReference>
<dbReference type="Pfam" id="PF05977">
    <property type="entry name" value="MFS_3"/>
    <property type="match status" value="1"/>
</dbReference>
<protein>
    <submittedName>
        <fullName evidence="8">Transmembrane secretion effector</fullName>
    </submittedName>
</protein>
<feature type="transmembrane region" description="Helical" evidence="7">
    <location>
        <begin position="105"/>
        <end position="128"/>
    </location>
</feature>
<feature type="transmembrane region" description="Helical" evidence="7">
    <location>
        <begin position="350"/>
        <end position="367"/>
    </location>
</feature>
<evidence type="ECO:0000256" key="6">
    <source>
        <dbReference type="ARBA" id="ARBA00023136"/>
    </source>
</evidence>
<accession>A0A2P8DEM2</accession>
<evidence type="ECO:0000256" key="3">
    <source>
        <dbReference type="ARBA" id="ARBA00022475"/>
    </source>
</evidence>
<dbReference type="RefSeq" id="WP_106584573.1">
    <property type="nucleotide sequence ID" value="NZ_PYGA01000014.1"/>
</dbReference>
<evidence type="ECO:0000313" key="9">
    <source>
        <dbReference type="Proteomes" id="UP000240542"/>
    </source>
</evidence>
<gene>
    <name evidence="8" type="ORF">CLV63_11471</name>
</gene>
<dbReference type="OrthoDB" id="4544939at2"/>
<evidence type="ECO:0000256" key="2">
    <source>
        <dbReference type="ARBA" id="ARBA00022448"/>
    </source>
</evidence>
<comment type="subcellular location">
    <subcellularLocation>
        <location evidence="1">Cell membrane</location>
        <topology evidence="1">Multi-pass membrane protein</topology>
    </subcellularLocation>
</comment>
<comment type="caution">
    <text evidence="8">The sequence shown here is derived from an EMBL/GenBank/DDBJ whole genome shotgun (WGS) entry which is preliminary data.</text>
</comment>
<reference evidence="8 9" key="1">
    <citation type="submission" date="2018-03" db="EMBL/GenBank/DDBJ databases">
        <title>Genomic Encyclopedia of Archaeal and Bacterial Type Strains, Phase II (KMG-II): from individual species to whole genera.</title>
        <authorList>
            <person name="Goeker M."/>
        </authorList>
    </citation>
    <scope>NUCLEOTIDE SEQUENCE [LARGE SCALE GENOMIC DNA]</scope>
    <source>
        <strain evidence="8 9">DSM 45312</strain>
    </source>
</reference>
<evidence type="ECO:0000313" key="8">
    <source>
        <dbReference type="EMBL" id="PSK95638.1"/>
    </source>
</evidence>
<feature type="transmembrane region" description="Helical" evidence="7">
    <location>
        <begin position="172"/>
        <end position="190"/>
    </location>
</feature>
<dbReference type="Proteomes" id="UP000240542">
    <property type="component" value="Unassembled WGS sequence"/>
</dbReference>
<feature type="transmembrane region" description="Helical" evidence="7">
    <location>
        <begin position="281"/>
        <end position="302"/>
    </location>
</feature>
<feature type="transmembrane region" description="Helical" evidence="7">
    <location>
        <begin position="256"/>
        <end position="274"/>
    </location>
</feature>
<feature type="transmembrane region" description="Helical" evidence="7">
    <location>
        <begin position="12"/>
        <end position="38"/>
    </location>
</feature>
<sequence length="403" mass="40720">MGYARLLGTPRIAGLWAAQLLAVLGARLYALAVMWLVWETTASAFLMGLVAVLESVPYVIMGAVGRRVLARMATLPRLAGVELARAGIVGVLPLLWAVPEARTPALLAVALLLGITGALIDPVLPGLVPGLVDRADAQPVMGLLDLTGRIARILGPGSAGALLLLVSEVQFYWLTAGGFAVSAAALWAIGRHAGTAAPPQQEEDRELPAALPLLRAHPAVAFAVSLHGFGIFAGSAAAIGMPILLTTTFDGDAADYGVITAITAAGALAGNLVVGNARIGGGWLTVYCGAWLASGLTLAGMGAAPNLWALWGVALLSGAAAPISGVALHGVLASQFDQSARVALLATDQMVIRAAGTAGMLIVPLYVVVHPPLAFAASGLALAGCAVAGLAMAPRLSPAPVRV</sequence>
<evidence type="ECO:0000256" key="4">
    <source>
        <dbReference type="ARBA" id="ARBA00022692"/>
    </source>
</evidence>
<keyword evidence="4 7" id="KW-0812">Transmembrane</keyword>
<evidence type="ECO:0000256" key="5">
    <source>
        <dbReference type="ARBA" id="ARBA00022989"/>
    </source>
</evidence>
<dbReference type="AlphaFoldDB" id="A0A2P8DEM2"/>
<keyword evidence="5 7" id="KW-1133">Transmembrane helix</keyword>
<name>A0A2P8DEM2_9ACTN</name>
<dbReference type="GO" id="GO:0005886">
    <property type="term" value="C:plasma membrane"/>
    <property type="evidence" value="ECO:0007669"/>
    <property type="project" value="UniProtKB-SubCell"/>
</dbReference>
<organism evidence="8 9">
    <name type="scientific">Murinocardiopsis flavida</name>
    <dbReference type="NCBI Taxonomy" id="645275"/>
    <lineage>
        <taxon>Bacteria</taxon>
        <taxon>Bacillati</taxon>
        <taxon>Actinomycetota</taxon>
        <taxon>Actinomycetes</taxon>
        <taxon>Streptosporangiales</taxon>
        <taxon>Nocardiopsidaceae</taxon>
        <taxon>Murinocardiopsis</taxon>
    </lineage>
</organism>
<keyword evidence="2" id="KW-0813">Transport</keyword>
<evidence type="ECO:0000256" key="1">
    <source>
        <dbReference type="ARBA" id="ARBA00004651"/>
    </source>
</evidence>
<feature type="transmembrane region" description="Helical" evidence="7">
    <location>
        <begin position="77"/>
        <end position="99"/>
    </location>
</feature>
<feature type="transmembrane region" description="Helical" evidence="7">
    <location>
        <begin position="308"/>
        <end position="329"/>
    </location>
</feature>
<keyword evidence="6 7" id="KW-0472">Membrane</keyword>
<dbReference type="Gene3D" id="1.20.1250.20">
    <property type="entry name" value="MFS general substrate transporter like domains"/>
    <property type="match status" value="1"/>
</dbReference>
<dbReference type="PANTHER" id="PTHR23513:SF11">
    <property type="entry name" value="STAPHYLOFERRIN A TRANSPORTER"/>
    <property type="match status" value="1"/>
</dbReference>